<comment type="caution">
    <text evidence="7">The sequence shown here is derived from an EMBL/GenBank/DDBJ whole genome shotgun (WGS) entry which is preliminary data.</text>
</comment>
<comment type="similarity">
    <text evidence="1 4">Belongs to the IF-1 family.</text>
</comment>
<keyword evidence="2 4" id="KW-0396">Initiation factor</keyword>
<organism evidence="7 8">
    <name type="scientific">SAR92 bacterium BACL26 MAG-121220-bin70</name>
    <dbReference type="NCBI Taxonomy" id="1655626"/>
    <lineage>
        <taxon>Bacteria</taxon>
        <taxon>Pseudomonadati</taxon>
        <taxon>Pseudomonadota</taxon>
        <taxon>Gammaproteobacteria</taxon>
        <taxon>Cellvibrionales</taxon>
        <taxon>Porticoccaceae</taxon>
        <taxon>SAR92 clade</taxon>
    </lineage>
</organism>
<keyword evidence="4" id="KW-0699">rRNA-binding</keyword>
<dbReference type="InterPro" id="IPR006196">
    <property type="entry name" value="RNA-binding_domain_S1_IF1"/>
</dbReference>
<dbReference type="Pfam" id="PF01176">
    <property type="entry name" value="eIF-1a"/>
    <property type="match status" value="1"/>
</dbReference>
<dbReference type="InterPro" id="IPR004368">
    <property type="entry name" value="TIF_IF1"/>
</dbReference>
<gene>
    <name evidence="4" type="primary">infA</name>
    <name evidence="7" type="ORF">ABS24_01330</name>
</gene>
<dbReference type="PROSITE" id="PS50832">
    <property type="entry name" value="S1_IF1_TYPE"/>
    <property type="match status" value="1"/>
</dbReference>
<evidence type="ECO:0000256" key="3">
    <source>
        <dbReference type="ARBA" id="ARBA00022917"/>
    </source>
</evidence>
<dbReference type="SMART" id="SM00316">
    <property type="entry name" value="S1"/>
    <property type="match status" value="1"/>
</dbReference>
<dbReference type="PANTHER" id="PTHR33370:SF1">
    <property type="entry name" value="TRANSLATION INITIATION FACTOR IF-1, CHLOROPLASTIC"/>
    <property type="match status" value="1"/>
</dbReference>
<dbReference type="GO" id="GO:0003743">
    <property type="term" value="F:translation initiation factor activity"/>
    <property type="evidence" value="ECO:0007669"/>
    <property type="project" value="UniProtKB-UniRule"/>
</dbReference>
<dbReference type="SUPFAM" id="SSF50249">
    <property type="entry name" value="Nucleic acid-binding proteins"/>
    <property type="match status" value="1"/>
</dbReference>
<comment type="subcellular location">
    <subcellularLocation>
        <location evidence="4">Cytoplasm</location>
    </subcellularLocation>
</comment>
<reference evidence="7 8" key="1">
    <citation type="submission" date="2015-10" db="EMBL/GenBank/DDBJ databases">
        <title>Metagenome-Assembled Genomes uncover a global brackish microbiome.</title>
        <authorList>
            <person name="Hugerth L.W."/>
            <person name="Larsson J."/>
            <person name="Alneberg J."/>
            <person name="Lindh M.V."/>
            <person name="Legrand C."/>
            <person name="Pinhassi J."/>
            <person name="Andersson A.F."/>
        </authorList>
    </citation>
    <scope>NUCLEOTIDE SEQUENCE [LARGE SCALE GENOMIC DNA]</scope>
    <source>
        <strain evidence="7">BACL26 MAG-121220-bin70</strain>
    </source>
</reference>
<evidence type="ECO:0000313" key="8">
    <source>
        <dbReference type="Proteomes" id="UP000051213"/>
    </source>
</evidence>
<comment type="subunit">
    <text evidence="4">Component of the 30S ribosomal translation pre-initiation complex which assembles on the 30S ribosome in the order IF-2 and IF-3, IF-1 and N-formylmethionyl-tRNA(fMet); mRNA recruitment can occur at any time during PIC assembly.</text>
</comment>
<dbReference type="InterPro" id="IPR003029">
    <property type="entry name" value="S1_domain"/>
</dbReference>
<dbReference type="HAMAP" id="MF_00075">
    <property type="entry name" value="IF_1"/>
    <property type="match status" value="1"/>
</dbReference>
<dbReference type="PANTHER" id="PTHR33370">
    <property type="entry name" value="TRANSLATION INITIATION FACTOR IF-1, CHLOROPLASTIC"/>
    <property type="match status" value="1"/>
</dbReference>
<comment type="function">
    <text evidence="4">One of the essential components for the initiation of protein synthesis. Stabilizes the binding of IF-2 and IF-3 on the 30S subunit to which N-formylmethionyl-tRNA(fMet) subsequently binds. Helps modulate mRNA selection, yielding the 30S pre-initiation complex (PIC). Upon addition of the 50S ribosomal subunit IF-1, IF-2 and IF-3 are released leaving the mature 70S translation initiation complex.</text>
</comment>
<protein>
    <recommendedName>
        <fullName evidence="4 5">Translation initiation factor IF-1</fullName>
    </recommendedName>
</protein>
<dbReference type="AlphaFoldDB" id="A0A0R2U0N0"/>
<evidence type="ECO:0000256" key="5">
    <source>
        <dbReference type="NCBIfam" id="TIGR00008"/>
    </source>
</evidence>
<name>A0A0R2U0N0_9GAMM</name>
<dbReference type="Proteomes" id="UP000051213">
    <property type="component" value="Unassembled WGS sequence"/>
</dbReference>
<keyword evidence="4" id="KW-0963">Cytoplasm</keyword>
<dbReference type="CDD" id="cd04451">
    <property type="entry name" value="S1_IF1"/>
    <property type="match status" value="1"/>
</dbReference>
<evidence type="ECO:0000313" key="7">
    <source>
        <dbReference type="EMBL" id="KRO91147.1"/>
    </source>
</evidence>
<evidence type="ECO:0000256" key="1">
    <source>
        <dbReference type="ARBA" id="ARBA00010939"/>
    </source>
</evidence>
<feature type="domain" description="S1-like" evidence="6">
    <location>
        <begin position="1"/>
        <end position="72"/>
    </location>
</feature>
<accession>A0A0R2U0N0</accession>
<proteinExistence type="inferred from homology"/>
<dbReference type="FunFam" id="2.40.50.140:FF:000002">
    <property type="entry name" value="Translation initiation factor IF-1"/>
    <property type="match status" value="1"/>
</dbReference>
<evidence type="ECO:0000256" key="2">
    <source>
        <dbReference type="ARBA" id="ARBA00022540"/>
    </source>
</evidence>
<dbReference type="Gene3D" id="2.40.50.140">
    <property type="entry name" value="Nucleic acid-binding proteins"/>
    <property type="match status" value="1"/>
</dbReference>
<evidence type="ECO:0000259" key="6">
    <source>
        <dbReference type="PROSITE" id="PS50832"/>
    </source>
</evidence>
<dbReference type="GO" id="GO:0019843">
    <property type="term" value="F:rRNA binding"/>
    <property type="evidence" value="ECO:0007669"/>
    <property type="project" value="UniProtKB-UniRule"/>
</dbReference>
<dbReference type="NCBIfam" id="TIGR00008">
    <property type="entry name" value="infA"/>
    <property type="match status" value="1"/>
</dbReference>
<keyword evidence="3 4" id="KW-0648">Protein biosynthesis</keyword>
<dbReference type="EMBL" id="LICA01000598">
    <property type="protein sequence ID" value="KRO91147.1"/>
    <property type="molecule type" value="Genomic_DNA"/>
</dbReference>
<sequence>MAKEEHIEFEGEVIDTLPNTTFKVKLENDHVIIAHISGKMRKHYIRILTGDKVKVEMTPYDLSKGRITFRER</sequence>
<dbReference type="InterPro" id="IPR012340">
    <property type="entry name" value="NA-bd_OB-fold"/>
</dbReference>
<keyword evidence="4" id="KW-0694">RNA-binding</keyword>
<dbReference type="GO" id="GO:0005829">
    <property type="term" value="C:cytosol"/>
    <property type="evidence" value="ECO:0007669"/>
    <property type="project" value="TreeGrafter"/>
</dbReference>
<dbReference type="GO" id="GO:0043022">
    <property type="term" value="F:ribosome binding"/>
    <property type="evidence" value="ECO:0007669"/>
    <property type="project" value="UniProtKB-UniRule"/>
</dbReference>
<evidence type="ECO:0000256" key="4">
    <source>
        <dbReference type="HAMAP-Rule" id="MF_00075"/>
    </source>
</evidence>